<dbReference type="GO" id="GO:0009117">
    <property type="term" value="P:nucleotide metabolic process"/>
    <property type="evidence" value="ECO:0007669"/>
    <property type="project" value="UniProtKB-KW"/>
</dbReference>
<dbReference type="EMBL" id="SHOA02000012">
    <property type="protein sequence ID" value="TDH72391.1"/>
    <property type="molecule type" value="Genomic_DNA"/>
</dbReference>
<keyword evidence="6" id="KW-0378">Hydrolase</keyword>
<dbReference type="PANTHER" id="PTHR13045">
    <property type="entry name" value="5'-NUCLEOTIDASE"/>
    <property type="match status" value="1"/>
</dbReference>
<dbReference type="GO" id="GO:0000287">
    <property type="term" value="F:magnesium ion binding"/>
    <property type="evidence" value="ECO:0007669"/>
    <property type="project" value="InterPro"/>
</dbReference>
<dbReference type="PANTHER" id="PTHR13045:SF0">
    <property type="entry name" value="7-METHYLGUANOSINE PHOSPHATE-SPECIFIC 5'-NUCLEOTIDASE"/>
    <property type="match status" value="1"/>
</dbReference>
<dbReference type="InterPro" id="IPR036412">
    <property type="entry name" value="HAD-like_sf"/>
</dbReference>
<organism evidence="9 10">
    <name type="scientific">Bremia lactucae</name>
    <name type="common">Lettuce downy mildew</name>
    <dbReference type="NCBI Taxonomy" id="4779"/>
    <lineage>
        <taxon>Eukaryota</taxon>
        <taxon>Sar</taxon>
        <taxon>Stramenopiles</taxon>
        <taxon>Oomycota</taxon>
        <taxon>Peronosporomycetes</taxon>
        <taxon>Peronosporales</taxon>
        <taxon>Peronosporaceae</taxon>
        <taxon>Bremia</taxon>
    </lineage>
</organism>
<comment type="caution">
    <text evidence="9">The sequence shown here is derived from an EMBL/GenBank/DDBJ whole genome shotgun (WGS) entry which is preliminary data.</text>
</comment>
<dbReference type="Gene3D" id="1.10.150.340">
    <property type="entry name" value="Pyrimidine 5'-nucleotidase (UMPH-1), N-terminal domain"/>
    <property type="match status" value="1"/>
</dbReference>
<dbReference type="GO" id="GO:0008253">
    <property type="term" value="F:5'-nucleotidase activity"/>
    <property type="evidence" value="ECO:0007669"/>
    <property type="project" value="UniProtKB-EC"/>
</dbReference>
<keyword evidence="8" id="KW-0546">Nucleotide metabolism</keyword>
<dbReference type="KEGG" id="blac:94348211"/>
<proteinExistence type="inferred from homology"/>
<dbReference type="SFLD" id="SFLDG01128">
    <property type="entry name" value="C1.4:_5'-Nucleotidase_Like"/>
    <property type="match status" value="1"/>
</dbReference>
<dbReference type="SUPFAM" id="SSF56784">
    <property type="entry name" value="HAD-like"/>
    <property type="match status" value="1"/>
</dbReference>
<evidence type="ECO:0000256" key="7">
    <source>
        <dbReference type="ARBA" id="ARBA00022842"/>
    </source>
</evidence>
<gene>
    <name evidence="9" type="ORF">CCR75_004454</name>
</gene>
<dbReference type="RefSeq" id="XP_067821890.1">
    <property type="nucleotide sequence ID" value="XM_067962540.1"/>
</dbReference>
<dbReference type="OrthoDB" id="10014216at2759"/>
<keyword evidence="5" id="KW-0547">Nucleotide-binding</keyword>
<evidence type="ECO:0000256" key="6">
    <source>
        <dbReference type="ARBA" id="ARBA00022801"/>
    </source>
</evidence>
<dbReference type="EC" id="3.1.3.5" evidence="3"/>
<dbReference type="InterPro" id="IPR023214">
    <property type="entry name" value="HAD_sf"/>
</dbReference>
<sequence length="349" mass="39592">MPRWNSRCNLTRLLSEVASKNSFLARIAAISTRASSNAALCHSSPHHPRPPGKPMMFVRDPGMNIYFNYEFARKWKKFSTDRLHKLVVIADFDYTLTPAYKPTGEQALSSHSLLIGNNALGPQAETVARDIFEKYYPIEQSATLTKDEKLPFMIEWWTKTHELMIGYGISKDTVKKAVDESGITLREGFMEMFDLLARENVPTLIFSAGLYDVIHAVLDKEYAATSSKTLPKNVHVISNMMRFDERDKVVGFDGTLIHSLNKSANAILETAFWKQCQLEKRHNILLLGDSLGDSNMVDGLDYTEDEIVRIGFLNDGADDKLEQYLQRFDIVLTNDSSLLPLELLLHQIQ</sequence>
<dbReference type="GO" id="GO:0005737">
    <property type="term" value="C:cytoplasm"/>
    <property type="evidence" value="ECO:0007669"/>
    <property type="project" value="InterPro"/>
</dbReference>
<dbReference type="Proteomes" id="UP000294530">
    <property type="component" value="Unassembled WGS sequence"/>
</dbReference>
<dbReference type="AlphaFoldDB" id="A0A976IIE0"/>
<dbReference type="FunFam" id="1.10.150.340:FF:000001">
    <property type="entry name" value="Cytosolic 5-nucleotidase 3-like"/>
    <property type="match status" value="1"/>
</dbReference>
<name>A0A976IIE0_BRELC</name>
<dbReference type="SFLD" id="SFLDS00003">
    <property type="entry name" value="Haloacid_Dehalogenase"/>
    <property type="match status" value="1"/>
</dbReference>
<keyword evidence="7" id="KW-0460">Magnesium</keyword>
<keyword evidence="10" id="KW-1185">Reference proteome</keyword>
<evidence type="ECO:0000256" key="4">
    <source>
        <dbReference type="ARBA" id="ARBA00022723"/>
    </source>
</evidence>
<dbReference type="Pfam" id="PF05822">
    <property type="entry name" value="UMPH-1"/>
    <property type="match status" value="1"/>
</dbReference>
<evidence type="ECO:0000256" key="2">
    <source>
        <dbReference type="ARBA" id="ARBA00008389"/>
    </source>
</evidence>
<evidence type="ECO:0000256" key="1">
    <source>
        <dbReference type="ARBA" id="ARBA00000815"/>
    </source>
</evidence>
<protein>
    <recommendedName>
        <fullName evidence="3">5'-nucleotidase</fullName>
        <ecNumber evidence="3">3.1.3.5</ecNumber>
    </recommendedName>
</protein>
<evidence type="ECO:0000256" key="3">
    <source>
        <dbReference type="ARBA" id="ARBA00012643"/>
    </source>
</evidence>
<comment type="catalytic activity">
    <reaction evidence="1">
        <text>a ribonucleoside 5'-phosphate + H2O = a ribonucleoside + phosphate</text>
        <dbReference type="Rhea" id="RHEA:12484"/>
        <dbReference type="ChEBI" id="CHEBI:15377"/>
        <dbReference type="ChEBI" id="CHEBI:18254"/>
        <dbReference type="ChEBI" id="CHEBI:43474"/>
        <dbReference type="ChEBI" id="CHEBI:58043"/>
        <dbReference type="EC" id="3.1.3.5"/>
    </reaction>
</comment>
<comment type="similarity">
    <text evidence="2">Belongs to the pyrimidine 5'-nucleotidase family.</text>
</comment>
<dbReference type="GO" id="GO:0000166">
    <property type="term" value="F:nucleotide binding"/>
    <property type="evidence" value="ECO:0007669"/>
    <property type="project" value="UniProtKB-KW"/>
</dbReference>
<evidence type="ECO:0000313" key="9">
    <source>
        <dbReference type="EMBL" id="TDH72391.1"/>
    </source>
</evidence>
<evidence type="ECO:0000313" key="10">
    <source>
        <dbReference type="Proteomes" id="UP000294530"/>
    </source>
</evidence>
<dbReference type="InterPro" id="IPR006434">
    <property type="entry name" value="Pyrimidine_nucleotidase_eu"/>
</dbReference>
<dbReference type="Gene3D" id="3.40.50.1000">
    <property type="entry name" value="HAD superfamily/HAD-like"/>
    <property type="match status" value="1"/>
</dbReference>
<evidence type="ECO:0000256" key="5">
    <source>
        <dbReference type="ARBA" id="ARBA00022741"/>
    </source>
</evidence>
<keyword evidence="4" id="KW-0479">Metal-binding</keyword>
<dbReference type="GeneID" id="94348211"/>
<evidence type="ECO:0000256" key="8">
    <source>
        <dbReference type="ARBA" id="ARBA00023080"/>
    </source>
</evidence>
<accession>A0A976IIE0</accession>
<reference evidence="9 10" key="1">
    <citation type="journal article" date="2021" name="Genome Biol.">
        <title>AFLAP: assembly-free linkage analysis pipeline using k-mers from genome sequencing data.</title>
        <authorList>
            <person name="Fletcher K."/>
            <person name="Zhang L."/>
            <person name="Gil J."/>
            <person name="Han R."/>
            <person name="Cavanaugh K."/>
            <person name="Michelmore R."/>
        </authorList>
    </citation>
    <scope>NUCLEOTIDE SEQUENCE [LARGE SCALE GENOMIC DNA]</scope>
    <source>
        <strain evidence="9 10">SF5</strain>
    </source>
</reference>